<proteinExistence type="predicted"/>
<keyword evidence="1" id="KW-0805">Transcription regulation</keyword>
<name>A0ABR8KWL0_9SPHN</name>
<feature type="DNA-binding region" description="H-T-H motif" evidence="4">
    <location>
        <begin position="32"/>
        <end position="51"/>
    </location>
</feature>
<dbReference type="InterPro" id="IPR050109">
    <property type="entry name" value="HTH-type_TetR-like_transc_reg"/>
</dbReference>
<dbReference type="RefSeq" id="WP_190788053.1">
    <property type="nucleotide sequence ID" value="NZ_JACXLC010000001.1"/>
</dbReference>
<dbReference type="InterPro" id="IPR009057">
    <property type="entry name" value="Homeodomain-like_sf"/>
</dbReference>
<keyword evidence="2 4" id="KW-0238">DNA-binding</keyword>
<dbReference type="EMBL" id="JACXLC010000001">
    <property type="protein sequence ID" value="MBD2842607.1"/>
    <property type="molecule type" value="Genomic_DNA"/>
</dbReference>
<protein>
    <submittedName>
        <fullName evidence="6">TetR/AcrR family transcriptional regulator</fullName>
    </submittedName>
</protein>
<evidence type="ECO:0000256" key="4">
    <source>
        <dbReference type="PROSITE-ProRule" id="PRU00335"/>
    </source>
</evidence>
<sequence length="195" mass="20973">MVKQQERSASTRARLLEAFRRLLLSHGLQATTTQLTLDDTGLSKGAFYHHFRSKSEIIEALYAQESEATLERAFGRGSIASSSLERLKTGCIAWLDEVKDPDVAAILFRIGPSALGQERASAIEDLHGIARIRALLEEAVADDGIVFGNVELIASFINSLVAEAVLHRLGSGNEVGPYLAKAIDGVIDRAAAGSN</sequence>
<dbReference type="PROSITE" id="PS50977">
    <property type="entry name" value="HTH_TETR_2"/>
    <property type="match status" value="1"/>
</dbReference>
<dbReference type="Gene3D" id="1.10.357.10">
    <property type="entry name" value="Tetracycline Repressor, domain 2"/>
    <property type="match status" value="1"/>
</dbReference>
<comment type="caution">
    <text evidence="6">The sequence shown here is derived from an EMBL/GenBank/DDBJ whole genome shotgun (WGS) entry which is preliminary data.</text>
</comment>
<evidence type="ECO:0000259" key="5">
    <source>
        <dbReference type="PROSITE" id="PS50977"/>
    </source>
</evidence>
<evidence type="ECO:0000313" key="6">
    <source>
        <dbReference type="EMBL" id="MBD2842607.1"/>
    </source>
</evidence>
<keyword evidence="7" id="KW-1185">Reference proteome</keyword>
<feature type="domain" description="HTH tetR-type" evidence="5">
    <location>
        <begin position="9"/>
        <end position="69"/>
    </location>
</feature>
<evidence type="ECO:0000256" key="1">
    <source>
        <dbReference type="ARBA" id="ARBA00023015"/>
    </source>
</evidence>
<evidence type="ECO:0000256" key="3">
    <source>
        <dbReference type="ARBA" id="ARBA00023163"/>
    </source>
</evidence>
<evidence type="ECO:0000313" key="7">
    <source>
        <dbReference type="Proteomes" id="UP000635384"/>
    </source>
</evidence>
<dbReference type="Pfam" id="PF00440">
    <property type="entry name" value="TetR_N"/>
    <property type="match status" value="1"/>
</dbReference>
<accession>A0ABR8KWL0</accession>
<dbReference type="InterPro" id="IPR049484">
    <property type="entry name" value="Rv0078-like_C"/>
</dbReference>
<dbReference type="Pfam" id="PF21351">
    <property type="entry name" value="TetR_C_41"/>
    <property type="match status" value="1"/>
</dbReference>
<dbReference type="PANTHER" id="PTHR30055">
    <property type="entry name" value="HTH-TYPE TRANSCRIPTIONAL REGULATOR RUTR"/>
    <property type="match status" value="1"/>
</dbReference>
<dbReference type="InterPro" id="IPR001647">
    <property type="entry name" value="HTH_TetR"/>
</dbReference>
<reference evidence="6 7" key="1">
    <citation type="submission" date="2020-09" db="EMBL/GenBank/DDBJ databases">
        <authorList>
            <person name="Yoon J.-W."/>
        </authorList>
    </citation>
    <scope>NUCLEOTIDE SEQUENCE [LARGE SCALE GENOMIC DNA]</scope>
    <source>
        <strain evidence="6 7">KMU-140</strain>
    </source>
</reference>
<dbReference type="SUPFAM" id="SSF46689">
    <property type="entry name" value="Homeodomain-like"/>
    <property type="match status" value="1"/>
</dbReference>
<dbReference type="PRINTS" id="PR00455">
    <property type="entry name" value="HTHTETR"/>
</dbReference>
<dbReference type="Proteomes" id="UP000635384">
    <property type="component" value="Unassembled WGS sequence"/>
</dbReference>
<gene>
    <name evidence="6" type="ORF">IB285_10090</name>
</gene>
<dbReference type="PANTHER" id="PTHR30055:SF234">
    <property type="entry name" value="HTH-TYPE TRANSCRIPTIONAL REGULATOR BETI"/>
    <property type="match status" value="1"/>
</dbReference>
<organism evidence="6 7">
    <name type="scientific">Erythrobacter rubeus</name>
    <dbReference type="NCBI Taxonomy" id="2760803"/>
    <lineage>
        <taxon>Bacteria</taxon>
        <taxon>Pseudomonadati</taxon>
        <taxon>Pseudomonadota</taxon>
        <taxon>Alphaproteobacteria</taxon>
        <taxon>Sphingomonadales</taxon>
        <taxon>Erythrobacteraceae</taxon>
        <taxon>Erythrobacter/Porphyrobacter group</taxon>
        <taxon>Erythrobacter</taxon>
    </lineage>
</organism>
<keyword evidence="3" id="KW-0804">Transcription</keyword>
<evidence type="ECO:0000256" key="2">
    <source>
        <dbReference type="ARBA" id="ARBA00023125"/>
    </source>
</evidence>